<evidence type="ECO:0000256" key="4">
    <source>
        <dbReference type="ARBA" id="ARBA00022915"/>
    </source>
</evidence>
<evidence type="ECO:0000256" key="11">
    <source>
        <dbReference type="ARBA" id="ARBA00049396"/>
    </source>
</evidence>
<dbReference type="Gene3D" id="3.30.360.10">
    <property type="entry name" value="Dihydrodipicolinate Reductase, domain 2"/>
    <property type="match status" value="1"/>
</dbReference>
<feature type="active site" description="Proton donor" evidence="12">
    <location>
        <position position="141"/>
    </location>
</feature>
<dbReference type="PANTHER" id="PTHR20836:SF0">
    <property type="entry name" value="4-HYDROXY-TETRAHYDRODIPICOLINATE REDUCTASE 1, CHLOROPLASTIC-RELATED"/>
    <property type="match status" value="1"/>
</dbReference>
<sequence>MRIALAGTGRMGQAVEAVAAERGHDVVARFDSETPLLDARDDAALHGAEVVVDFSVPDVALDQIHRYCFWGVDAVIGTTGWTDEIDTVRGWVEEGQNGVLWAPNFSLGLALVSRALAGLLPLLDRLDEYDAAVHEVHHTGKLDSPSGTALRLAGELRDGLGRKSRIETETQHGAIDADALHVTSQRLGRVLGEHTVALDSDIDQIRIVHTAKSRRAFALGAVRAAEWVTGRQGLFTLDDMIEDSEG</sequence>
<evidence type="ECO:0000256" key="6">
    <source>
        <dbReference type="ARBA" id="ARBA00023027"/>
    </source>
</evidence>
<comment type="caution">
    <text evidence="15">The sequence shown here is derived from an EMBL/GenBank/DDBJ whole genome shotgun (WGS) entry which is preliminary data.</text>
</comment>
<evidence type="ECO:0000256" key="5">
    <source>
        <dbReference type="ARBA" id="ARBA00023002"/>
    </source>
</evidence>
<dbReference type="SUPFAM" id="SSF51735">
    <property type="entry name" value="NAD(P)-binding Rossmann-fold domains"/>
    <property type="match status" value="1"/>
</dbReference>
<dbReference type="GO" id="GO:0051287">
    <property type="term" value="F:NAD binding"/>
    <property type="evidence" value="ECO:0007669"/>
    <property type="project" value="UniProtKB-UniRule"/>
</dbReference>
<feature type="domain" description="Dihydrodipicolinate reductase C-terminal" evidence="14">
    <location>
        <begin position="123"/>
        <end position="241"/>
    </location>
</feature>
<keyword evidence="7 12" id="KW-0457">Lysine biosynthesis</keyword>
<keyword evidence="6 12" id="KW-0520">NAD</keyword>
<dbReference type="AlphaFoldDB" id="A0A271J3X7"/>
<feature type="binding site" evidence="12">
    <location>
        <begin position="102"/>
        <end position="105"/>
    </location>
    <ligand>
        <name>NAD(+)</name>
        <dbReference type="ChEBI" id="CHEBI:57540"/>
    </ligand>
</feature>
<evidence type="ECO:0000256" key="12">
    <source>
        <dbReference type="HAMAP-Rule" id="MF_00102"/>
    </source>
</evidence>
<dbReference type="PIRSF" id="PIRSF000161">
    <property type="entry name" value="DHPR"/>
    <property type="match status" value="1"/>
</dbReference>
<feature type="binding site" evidence="12">
    <location>
        <begin position="77"/>
        <end position="79"/>
    </location>
    <ligand>
        <name>NAD(+)</name>
        <dbReference type="ChEBI" id="CHEBI:57540"/>
    </ligand>
</feature>
<evidence type="ECO:0000256" key="2">
    <source>
        <dbReference type="ARBA" id="ARBA00022605"/>
    </source>
</evidence>
<comment type="subcellular location">
    <subcellularLocation>
        <location evidence="12">Cytoplasm</location>
    </subcellularLocation>
</comment>
<keyword evidence="16" id="KW-1185">Reference proteome</keyword>
<dbReference type="GO" id="GO:0019877">
    <property type="term" value="P:diaminopimelate biosynthetic process"/>
    <property type="evidence" value="ECO:0007669"/>
    <property type="project" value="UniProtKB-UniRule"/>
</dbReference>
<comment type="function">
    <text evidence="12">Catalyzes the conversion of 4-hydroxy-tetrahydrodipicolinate (HTPA) to tetrahydrodipicolinate.</text>
</comment>
<comment type="similarity">
    <text evidence="1 12">Belongs to the DapB family.</text>
</comment>
<evidence type="ECO:0000256" key="7">
    <source>
        <dbReference type="ARBA" id="ARBA00023154"/>
    </source>
</evidence>
<dbReference type="Pfam" id="PF01113">
    <property type="entry name" value="DapB_N"/>
    <property type="match status" value="1"/>
</dbReference>
<feature type="active site" description="Proton donor/acceptor" evidence="12">
    <location>
        <position position="137"/>
    </location>
</feature>
<dbReference type="Proteomes" id="UP000216339">
    <property type="component" value="Unassembled WGS sequence"/>
</dbReference>
<keyword evidence="12" id="KW-0963">Cytoplasm</keyword>
<dbReference type="InterPro" id="IPR022663">
    <property type="entry name" value="DapB_C"/>
</dbReference>
<feature type="binding site" evidence="12">
    <location>
        <begin position="147"/>
        <end position="148"/>
    </location>
    <ligand>
        <name>(S)-2,3,4,5-tetrahydrodipicolinate</name>
        <dbReference type="ChEBI" id="CHEBI:16845"/>
    </ligand>
</feature>
<name>A0A271J3X7_9BACT</name>
<dbReference type="GO" id="GO:0009089">
    <property type="term" value="P:lysine biosynthetic process via diaminopimelate"/>
    <property type="evidence" value="ECO:0007669"/>
    <property type="project" value="UniProtKB-UniRule"/>
</dbReference>
<keyword evidence="3 12" id="KW-0521">NADP</keyword>
<feature type="binding site" evidence="12">
    <location>
        <position position="29"/>
    </location>
    <ligand>
        <name>NADP(+)</name>
        <dbReference type="ChEBI" id="CHEBI:58349"/>
    </ligand>
</feature>
<dbReference type="UniPathway" id="UPA00034">
    <property type="reaction ID" value="UER00018"/>
</dbReference>
<dbReference type="GO" id="GO:0008839">
    <property type="term" value="F:4-hydroxy-tetrahydrodipicolinate reductase"/>
    <property type="evidence" value="ECO:0007669"/>
    <property type="project" value="UniProtKB-UniRule"/>
</dbReference>
<evidence type="ECO:0000259" key="14">
    <source>
        <dbReference type="Pfam" id="PF05173"/>
    </source>
</evidence>
<accession>A0A271J3X7</accession>
<proteinExistence type="inferred from homology"/>
<dbReference type="GO" id="GO:0016726">
    <property type="term" value="F:oxidoreductase activity, acting on CH or CH2 groups, NAD or NADP as acceptor"/>
    <property type="evidence" value="ECO:0007669"/>
    <property type="project" value="UniProtKB-UniRule"/>
</dbReference>
<dbReference type="EC" id="1.17.1.8" evidence="9 12"/>
<organism evidence="15 16">
    <name type="scientific">Rubrivirga marina</name>
    <dbReference type="NCBI Taxonomy" id="1196024"/>
    <lineage>
        <taxon>Bacteria</taxon>
        <taxon>Pseudomonadati</taxon>
        <taxon>Rhodothermota</taxon>
        <taxon>Rhodothermia</taxon>
        <taxon>Rhodothermales</taxon>
        <taxon>Rubricoccaceae</taxon>
        <taxon>Rubrivirga</taxon>
    </lineage>
</organism>
<dbReference type="InterPro" id="IPR036291">
    <property type="entry name" value="NAD(P)-bd_dom_sf"/>
</dbReference>
<evidence type="ECO:0000256" key="8">
    <source>
        <dbReference type="ARBA" id="ARBA00037922"/>
    </source>
</evidence>
<comment type="catalytic activity">
    <reaction evidence="10 12">
        <text>(S)-2,3,4,5-tetrahydrodipicolinate + NADP(+) + H2O = (2S,4S)-4-hydroxy-2,3,4,5-tetrahydrodipicolinate + NADPH + H(+)</text>
        <dbReference type="Rhea" id="RHEA:35331"/>
        <dbReference type="ChEBI" id="CHEBI:15377"/>
        <dbReference type="ChEBI" id="CHEBI:15378"/>
        <dbReference type="ChEBI" id="CHEBI:16845"/>
        <dbReference type="ChEBI" id="CHEBI:57783"/>
        <dbReference type="ChEBI" id="CHEBI:58349"/>
        <dbReference type="ChEBI" id="CHEBI:67139"/>
        <dbReference type="EC" id="1.17.1.8"/>
    </reaction>
</comment>
<dbReference type="CDD" id="cd02274">
    <property type="entry name" value="DHDPR_N"/>
    <property type="match status" value="1"/>
</dbReference>
<dbReference type="SUPFAM" id="SSF55347">
    <property type="entry name" value="Glyceraldehyde-3-phosphate dehydrogenase-like, C-terminal domain"/>
    <property type="match status" value="1"/>
</dbReference>
<dbReference type="InterPro" id="IPR023940">
    <property type="entry name" value="DHDPR_bac"/>
</dbReference>
<feature type="domain" description="Dihydrodipicolinate reductase N-terminal" evidence="13">
    <location>
        <begin position="1"/>
        <end position="105"/>
    </location>
</feature>
<evidence type="ECO:0000256" key="10">
    <source>
        <dbReference type="ARBA" id="ARBA00049080"/>
    </source>
</evidence>
<keyword evidence="4 12" id="KW-0220">Diaminopimelate biosynthesis</keyword>
<comment type="caution">
    <text evidence="12">Lacks conserved residue(s) required for the propagation of feature annotation.</text>
</comment>
<comment type="pathway">
    <text evidence="8 12">Amino-acid biosynthesis; L-lysine biosynthesis via DAP pathway; (S)-tetrahydrodipicolinate from L-aspartate: step 4/4.</text>
</comment>
<keyword evidence="5 12" id="KW-0560">Oxidoreductase</keyword>
<evidence type="ECO:0000313" key="15">
    <source>
        <dbReference type="EMBL" id="PAP77997.1"/>
    </source>
</evidence>
<dbReference type="OrthoDB" id="9790352at2"/>
<dbReference type="EMBL" id="MQWD01000001">
    <property type="protein sequence ID" value="PAP77997.1"/>
    <property type="molecule type" value="Genomic_DNA"/>
</dbReference>
<comment type="caution">
    <text evidence="12">Was originally thought to be a dihydrodipicolinate reductase (DHDPR), catalyzing the conversion of dihydrodipicolinate to tetrahydrodipicolinate. However, it was shown in E.coli that the substrate of the enzymatic reaction is not dihydrodipicolinate (DHDP) but in fact (2S,4S)-4-hydroxy-2,3,4,5-tetrahydrodipicolinic acid (HTPA), the product released by the DapA-catalyzed reaction.</text>
</comment>
<dbReference type="RefSeq" id="WP_095511666.1">
    <property type="nucleotide sequence ID" value="NZ_MQWD01000001.1"/>
</dbReference>
<dbReference type="PANTHER" id="PTHR20836">
    <property type="entry name" value="DIHYDRODIPICOLINATE REDUCTASE"/>
    <property type="match status" value="1"/>
</dbReference>
<keyword evidence="2 12" id="KW-0028">Amino-acid biosynthesis</keyword>
<dbReference type="Gene3D" id="3.40.50.720">
    <property type="entry name" value="NAD(P)-binding Rossmann-like Domain"/>
    <property type="match status" value="1"/>
</dbReference>
<dbReference type="GO" id="GO:0005829">
    <property type="term" value="C:cytosol"/>
    <property type="evidence" value="ECO:0007669"/>
    <property type="project" value="TreeGrafter"/>
</dbReference>
<evidence type="ECO:0000256" key="9">
    <source>
        <dbReference type="ARBA" id="ARBA00038983"/>
    </source>
</evidence>
<comment type="subunit">
    <text evidence="12">Homotetramer.</text>
</comment>
<dbReference type="InterPro" id="IPR000846">
    <property type="entry name" value="DapB_N"/>
</dbReference>
<feature type="binding site" evidence="12">
    <location>
        <position position="138"/>
    </location>
    <ligand>
        <name>(S)-2,3,4,5-tetrahydrodipicolinate</name>
        <dbReference type="ChEBI" id="CHEBI:16845"/>
    </ligand>
</feature>
<dbReference type="GO" id="GO:0050661">
    <property type="term" value="F:NADP binding"/>
    <property type="evidence" value="ECO:0007669"/>
    <property type="project" value="UniProtKB-UniRule"/>
</dbReference>
<evidence type="ECO:0000256" key="1">
    <source>
        <dbReference type="ARBA" id="ARBA00006642"/>
    </source>
</evidence>
<protein>
    <recommendedName>
        <fullName evidence="9 12">4-hydroxy-tetrahydrodipicolinate reductase</fullName>
        <shortName evidence="12">HTPA reductase</shortName>
        <ecNumber evidence="9 12">1.17.1.8</ecNumber>
    </recommendedName>
</protein>
<dbReference type="Pfam" id="PF05173">
    <property type="entry name" value="DapB_C"/>
    <property type="match status" value="1"/>
</dbReference>
<comment type="catalytic activity">
    <reaction evidence="11 12">
        <text>(S)-2,3,4,5-tetrahydrodipicolinate + NAD(+) + H2O = (2S,4S)-4-hydroxy-2,3,4,5-tetrahydrodipicolinate + NADH + H(+)</text>
        <dbReference type="Rhea" id="RHEA:35323"/>
        <dbReference type="ChEBI" id="CHEBI:15377"/>
        <dbReference type="ChEBI" id="CHEBI:15378"/>
        <dbReference type="ChEBI" id="CHEBI:16845"/>
        <dbReference type="ChEBI" id="CHEBI:57540"/>
        <dbReference type="ChEBI" id="CHEBI:57945"/>
        <dbReference type="ChEBI" id="CHEBI:67139"/>
        <dbReference type="EC" id="1.17.1.8"/>
    </reaction>
</comment>
<gene>
    <name evidence="12" type="primary">dapB</name>
    <name evidence="15" type="ORF">BSZ37_16890</name>
</gene>
<evidence type="ECO:0000256" key="3">
    <source>
        <dbReference type="ARBA" id="ARBA00022857"/>
    </source>
</evidence>
<dbReference type="HAMAP" id="MF_00102">
    <property type="entry name" value="DapB"/>
    <property type="match status" value="1"/>
</dbReference>
<dbReference type="NCBIfam" id="TIGR00036">
    <property type="entry name" value="dapB"/>
    <property type="match status" value="1"/>
</dbReference>
<evidence type="ECO:0000313" key="16">
    <source>
        <dbReference type="Proteomes" id="UP000216339"/>
    </source>
</evidence>
<evidence type="ECO:0000259" key="13">
    <source>
        <dbReference type="Pfam" id="PF01113"/>
    </source>
</evidence>
<reference evidence="15 16" key="1">
    <citation type="submission" date="2016-11" db="EMBL/GenBank/DDBJ databases">
        <title>Study of marine rhodopsin-containing bacteria.</title>
        <authorList>
            <person name="Yoshizawa S."/>
            <person name="Kumagai Y."/>
            <person name="Kogure K."/>
        </authorList>
    </citation>
    <scope>NUCLEOTIDE SEQUENCE [LARGE SCALE GENOMIC DNA]</scope>
    <source>
        <strain evidence="15 16">SAORIC-28</strain>
    </source>
</reference>